<gene>
    <name evidence="3" type="ORF">BW34_01732</name>
</gene>
<reference evidence="3 4" key="1">
    <citation type="submission" date="2014-03" db="EMBL/GenBank/DDBJ databases">
        <title>Draft Genome Sequences of 13 Willow Endophytes.</title>
        <authorList>
            <person name="Gan H.Y."/>
            <person name="Gan H.M."/>
            <person name="Savka M.A."/>
            <person name="Hudson A.O."/>
        </authorList>
    </citation>
    <scope>NUCLEOTIDE SEQUENCE [LARGE SCALE GENOMIC DNA]</scope>
    <source>
        <strain evidence="3 4">RIT293</strain>
    </source>
</reference>
<dbReference type="Pfam" id="PF00403">
    <property type="entry name" value="HMA"/>
    <property type="match status" value="1"/>
</dbReference>
<evidence type="ECO:0000259" key="2">
    <source>
        <dbReference type="PROSITE" id="PS50846"/>
    </source>
</evidence>
<dbReference type="Proteomes" id="UP000024001">
    <property type="component" value="Unassembled WGS sequence"/>
</dbReference>
<dbReference type="PATRIC" id="fig|273677.3.peg.1715"/>
<dbReference type="InterPro" id="IPR036163">
    <property type="entry name" value="HMA_dom_sf"/>
</dbReference>
<dbReference type="Gene3D" id="3.30.70.100">
    <property type="match status" value="1"/>
</dbReference>
<feature type="domain" description="HMA" evidence="2">
    <location>
        <begin position="25"/>
        <end position="93"/>
    </location>
</feature>
<dbReference type="CDD" id="cd00371">
    <property type="entry name" value="HMA"/>
    <property type="match status" value="1"/>
</dbReference>
<dbReference type="OrthoDB" id="9813965at2"/>
<comment type="caution">
    <text evidence="3">The sequence shown here is derived from an EMBL/GenBank/DDBJ whole genome shotgun (WGS) entry which is preliminary data.</text>
</comment>
<protein>
    <submittedName>
        <fullName evidence="3">Heavy metal transport/detoxification protein</fullName>
    </submittedName>
</protein>
<dbReference type="InterPro" id="IPR006121">
    <property type="entry name" value="HMA_dom"/>
</dbReference>
<dbReference type="PROSITE" id="PS01047">
    <property type="entry name" value="HMA_1"/>
    <property type="match status" value="1"/>
</dbReference>
<dbReference type="PROSITE" id="PS50846">
    <property type="entry name" value="HMA_2"/>
    <property type="match status" value="1"/>
</dbReference>
<dbReference type="InterPro" id="IPR017969">
    <property type="entry name" value="Heavy-metal-associated_CS"/>
</dbReference>
<name>A0A031FVV7_9MICO</name>
<proteinExistence type="predicted"/>
<dbReference type="GO" id="GO:0046872">
    <property type="term" value="F:metal ion binding"/>
    <property type="evidence" value="ECO:0007669"/>
    <property type="project" value="UniProtKB-KW"/>
</dbReference>
<evidence type="ECO:0000256" key="1">
    <source>
        <dbReference type="ARBA" id="ARBA00022723"/>
    </source>
</evidence>
<accession>A0A031FVV7</accession>
<dbReference type="EMBL" id="JFYO01000005">
    <property type="protein sequence ID" value="EZP27740.1"/>
    <property type="molecule type" value="Genomic_DNA"/>
</dbReference>
<dbReference type="RefSeq" id="WP_036311335.1">
    <property type="nucleotide sequence ID" value="NZ_JFYO01000005.1"/>
</dbReference>
<dbReference type="SUPFAM" id="SSF55008">
    <property type="entry name" value="HMA, heavy metal-associated domain"/>
    <property type="match status" value="1"/>
</dbReference>
<organism evidence="3 4">
    <name type="scientific">Microbacterium oleivorans</name>
    <dbReference type="NCBI Taxonomy" id="273677"/>
    <lineage>
        <taxon>Bacteria</taxon>
        <taxon>Bacillati</taxon>
        <taxon>Actinomycetota</taxon>
        <taxon>Actinomycetes</taxon>
        <taxon>Micrococcales</taxon>
        <taxon>Microbacteriaceae</taxon>
        <taxon>Microbacterium</taxon>
    </lineage>
</organism>
<evidence type="ECO:0000313" key="3">
    <source>
        <dbReference type="EMBL" id="EZP27740.1"/>
    </source>
</evidence>
<keyword evidence="1" id="KW-0479">Metal-binding</keyword>
<sequence length="95" mass="9615">MTDRIQLGLTDVSTSASAAAPASAINEELLVTGMTCAHCVASVREELSEIDGVEAVSVDLVAGGTSHVTVHSATPLDDDALTAAIEEAGYTRVSA</sequence>
<keyword evidence="4" id="KW-1185">Reference proteome</keyword>
<evidence type="ECO:0000313" key="4">
    <source>
        <dbReference type="Proteomes" id="UP000024001"/>
    </source>
</evidence>
<dbReference type="AlphaFoldDB" id="A0A031FVV7"/>
<dbReference type="eggNOG" id="COG2608">
    <property type="taxonomic scope" value="Bacteria"/>
</dbReference>